<feature type="compositionally biased region" description="Basic and acidic residues" evidence="3">
    <location>
        <begin position="9"/>
        <end position="18"/>
    </location>
</feature>
<dbReference type="PANTHER" id="PTHR42919">
    <property type="entry name" value="N-ALPHA-ACETYLTRANSFERASE"/>
    <property type="match status" value="1"/>
</dbReference>
<name>A0A1Y1VJH9_9FUNG</name>
<dbReference type="SUPFAM" id="SSF55729">
    <property type="entry name" value="Acyl-CoA N-acyltransferases (Nat)"/>
    <property type="match status" value="1"/>
</dbReference>
<accession>A0A1Y1VJH9</accession>
<dbReference type="GO" id="GO:0016747">
    <property type="term" value="F:acyltransferase activity, transferring groups other than amino-acyl groups"/>
    <property type="evidence" value="ECO:0007669"/>
    <property type="project" value="InterPro"/>
</dbReference>
<sequence>MLLKNLKRKKEDKEEKIESNSGNVDINNNGICSVKEVSLLSDKSNTSQENNALIKKKITPVLQQVTKNNIDDLRKVYVSTFPLSYNSDFYNDILNEYPKALSRVATYHNIVVGGICCRLEKKTLKDIRQDMPTVSSDLSFSQQINNLKLLNTYTCYIMAISVLDLYQDSSIGSRLMSYIINYCENDKSISSINLHVHVKNEKAIRFYKKFGFYQKEYIRNYYFDNPNIIPPDVYYFQKDLNY</sequence>
<dbReference type="PROSITE" id="PS51186">
    <property type="entry name" value="GNAT"/>
    <property type="match status" value="1"/>
</dbReference>
<evidence type="ECO:0000313" key="5">
    <source>
        <dbReference type="EMBL" id="ORX57863.1"/>
    </source>
</evidence>
<dbReference type="OrthoDB" id="47374at2759"/>
<feature type="domain" description="N-acetyltransferase" evidence="4">
    <location>
        <begin position="60"/>
        <end position="241"/>
    </location>
</feature>
<evidence type="ECO:0000256" key="3">
    <source>
        <dbReference type="SAM" id="MobiDB-lite"/>
    </source>
</evidence>
<dbReference type="EMBL" id="MCFH01000005">
    <property type="protein sequence ID" value="ORX57863.1"/>
    <property type="molecule type" value="Genomic_DNA"/>
</dbReference>
<evidence type="ECO:0000259" key="4">
    <source>
        <dbReference type="PROSITE" id="PS51186"/>
    </source>
</evidence>
<dbReference type="STRING" id="1754191.A0A1Y1VJH9"/>
<dbReference type="Proteomes" id="UP000193719">
    <property type="component" value="Unassembled WGS sequence"/>
</dbReference>
<dbReference type="InterPro" id="IPR000182">
    <property type="entry name" value="GNAT_dom"/>
</dbReference>
<dbReference type="GO" id="GO:0007064">
    <property type="term" value="P:mitotic sister chromatid cohesion"/>
    <property type="evidence" value="ECO:0007669"/>
    <property type="project" value="TreeGrafter"/>
</dbReference>
<dbReference type="AlphaFoldDB" id="A0A1Y1VJH9"/>
<dbReference type="Gene3D" id="3.40.630.30">
    <property type="match status" value="1"/>
</dbReference>
<feature type="region of interest" description="Disordered" evidence="3">
    <location>
        <begin position="1"/>
        <end position="21"/>
    </location>
</feature>
<evidence type="ECO:0000256" key="2">
    <source>
        <dbReference type="ARBA" id="ARBA00023315"/>
    </source>
</evidence>
<keyword evidence="6" id="KW-1185">Reference proteome</keyword>
<dbReference type="InterPro" id="IPR051556">
    <property type="entry name" value="N-term/lysine_N-AcTrnsfr"/>
</dbReference>
<gene>
    <name evidence="5" type="ORF">BCR36DRAFT_277646</name>
</gene>
<reference evidence="5 6" key="2">
    <citation type="submission" date="2016-08" db="EMBL/GenBank/DDBJ databases">
        <title>Pervasive Adenine N6-methylation of Active Genes in Fungi.</title>
        <authorList>
            <consortium name="DOE Joint Genome Institute"/>
            <person name="Mondo S.J."/>
            <person name="Dannebaum R.O."/>
            <person name="Kuo R.C."/>
            <person name="Labutti K."/>
            <person name="Haridas S."/>
            <person name="Kuo A."/>
            <person name="Salamov A."/>
            <person name="Ahrendt S.R."/>
            <person name="Lipzen A."/>
            <person name="Sullivan W."/>
            <person name="Andreopoulos W.B."/>
            <person name="Clum A."/>
            <person name="Lindquist E."/>
            <person name="Daum C."/>
            <person name="Ramamoorthy G.K."/>
            <person name="Gryganskyi A."/>
            <person name="Culley D."/>
            <person name="Magnuson J.K."/>
            <person name="James T.Y."/>
            <person name="O'Malley M.A."/>
            <person name="Stajich J.E."/>
            <person name="Spatafora J.W."/>
            <person name="Visel A."/>
            <person name="Grigoriev I.V."/>
        </authorList>
    </citation>
    <scope>NUCLEOTIDE SEQUENCE [LARGE SCALE GENOMIC DNA]</scope>
    <source>
        <strain evidence="6">finn</strain>
    </source>
</reference>
<dbReference type="GO" id="GO:0031415">
    <property type="term" value="C:NatA complex"/>
    <property type="evidence" value="ECO:0007669"/>
    <property type="project" value="TreeGrafter"/>
</dbReference>
<protein>
    <submittedName>
        <fullName evidence="5">Acyl-CoA N-acyltransferase</fullName>
    </submittedName>
</protein>
<comment type="caution">
    <text evidence="5">The sequence shown here is derived from an EMBL/GenBank/DDBJ whole genome shotgun (WGS) entry which is preliminary data.</text>
</comment>
<dbReference type="Pfam" id="PF00583">
    <property type="entry name" value="Acetyltransf_1"/>
    <property type="match status" value="1"/>
</dbReference>
<keyword evidence="1 5" id="KW-0808">Transferase</keyword>
<dbReference type="PANTHER" id="PTHR42919:SF8">
    <property type="entry name" value="N-ALPHA-ACETYLTRANSFERASE 50"/>
    <property type="match status" value="1"/>
</dbReference>
<proteinExistence type="predicted"/>
<keyword evidence="2 5" id="KW-0012">Acyltransferase</keyword>
<evidence type="ECO:0000313" key="6">
    <source>
        <dbReference type="Proteomes" id="UP000193719"/>
    </source>
</evidence>
<dbReference type="InterPro" id="IPR016181">
    <property type="entry name" value="Acyl_CoA_acyltransferase"/>
</dbReference>
<evidence type="ECO:0000256" key="1">
    <source>
        <dbReference type="ARBA" id="ARBA00022679"/>
    </source>
</evidence>
<organism evidence="5 6">
    <name type="scientific">Piromyces finnis</name>
    <dbReference type="NCBI Taxonomy" id="1754191"/>
    <lineage>
        <taxon>Eukaryota</taxon>
        <taxon>Fungi</taxon>
        <taxon>Fungi incertae sedis</taxon>
        <taxon>Chytridiomycota</taxon>
        <taxon>Chytridiomycota incertae sedis</taxon>
        <taxon>Neocallimastigomycetes</taxon>
        <taxon>Neocallimastigales</taxon>
        <taxon>Neocallimastigaceae</taxon>
        <taxon>Piromyces</taxon>
    </lineage>
</organism>
<reference evidence="5 6" key="1">
    <citation type="submission" date="2016-08" db="EMBL/GenBank/DDBJ databases">
        <title>Genomes of anaerobic fungi encode conserved fungal cellulosomes for biomass hydrolysis.</title>
        <authorList>
            <consortium name="DOE Joint Genome Institute"/>
            <person name="Haitjema C.H."/>
            <person name="Gilmore S.P."/>
            <person name="Henske J.K."/>
            <person name="Solomon K.V."/>
            <person name="De Groot R."/>
            <person name="Kuo A."/>
            <person name="Mondo S.J."/>
            <person name="Salamov A.A."/>
            <person name="Labutti K."/>
            <person name="Zhao Z."/>
            <person name="Chiniquy J."/>
            <person name="Barry K."/>
            <person name="Brewer H.M."/>
            <person name="Purvine S.O."/>
            <person name="Wright A.T."/>
            <person name="Boxma B."/>
            <person name="Van Alen T."/>
            <person name="Hackstein J.H."/>
            <person name="Baker S.E."/>
            <person name="Grigoriev I.V."/>
            <person name="O'Malley M.A."/>
        </authorList>
    </citation>
    <scope>NUCLEOTIDE SEQUENCE [LARGE SCALE GENOMIC DNA]</scope>
    <source>
        <strain evidence="6">finn</strain>
    </source>
</reference>